<keyword evidence="2" id="KW-1185">Reference proteome</keyword>
<sequence length="142" mass="15895">MTEPTSSAGSFRFFPAPWPDAGAGMWANDLEEHLVALACERGFQPSHATKSELELVHAGRHRIVYINRKRLRVQIIAVIVPPWSEVDELRTIPGVSSRGDFFHSSNLRTFPRRIHDGKSEIPYGYSMVCADVGAYGRVLDQS</sequence>
<accession>A0A8J3TTL5</accession>
<proteinExistence type="predicted"/>
<dbReference type="EMBL" id="BOOO01000031">
    <property type="protein sequence ID" value="GII31906.1"/>
    <property type="molecule type" value="Genomic_DNA"/>
</dbReference>
<evidence type="ECO:0000313" key="1">
    <source>
        <dbReference type="EMBL" id="GII31906.1"/>
    </source>
</evidence>
<dbReference type="Proteomes" id="UP000650628">
    <property type="component" value="Unassembled WGS sequence"/>
</dbReference>
<protein>
    <submittedName>
        <fullName evidence="1">Uncharacterized protein</fullName>
    </submittedName>
</protein>
<reference evidence="1 2" key="1">
    <citation type="submission" date="2021-01" db="EMBL/GenBank/DDBJ databases">
        <title>Whole genome shotgun sequence of Planotetraspora mira NBRC 15435.</title>
        <authorList>
            <person name="Komaki H."/>
            <person name="Tamura T."/>
        </authorList>
    </citation>
    <scope>NUCLEOTIDE SEQUENCE [LARGE SCALE GENOMIC DNA]</scope>
    <source>
        <strain evidence="1 2">NBRC 15435</strain>
    </source>
</reference>
<organism evidence="1 2">
    <name type="scientific">Planotetraspora mira</name>
    <dbReference type="NCBI Taxonomy" id="58121"/>
    <lineage>
        <taxon>Bacteria</taxon>
        <taxon>Bacillati</taxon>
        <taxon>Actinomycetota</taxon>
        <taxon>Actinomycetes</taxon>
        <taxon>Streptosporangiales</taxon>
        <taxon>Streptosporangiaceae</taxon>
        <taxon>Planotetraspora</taxon>
    </lineage>
</organism>
<name>A0A8J3TTL5_9ACTN</name>
<gene>
    <name evidence="1" type="ORF">Pmi06nite_53480</name>
</gene>
<comment type="caution">
    <text evidence="1">The sequence shown here is derived from an EMBL/GenBank/DDBJ whole genome shotgun (WGS) entry which is preliminary data.</text>
</comment>
<dbReference type="AlphaFoldDB" id="A0A8J3TTL5"/>
<evidence type="ECO:0000313" key="2">
    <source>
        <dbReference type="Proteomes" id="UP000650628"/>
    </source>
</evidence>
<dbReference type="RefSeq" id="WP_203955817.1">
    <property type="nucleotide sequence ID" value="NZ_BOOO01000031.1"/>
</dbReference>